<keyword evidence="5" id="KW-0460">Magnesium</keyword>
<dbReference type="GO" id="GO:0046872">
    <property type="term" value="F:metal ion binding"/>
    <property type="evidence" value="ECO:0007669"/>
    <property type="project" value="UniProtKB-KW"/>
</dbReference>
<protein>
    <submittedName>
        <fullName evidence="9">Uncharacterized protein</fullName>
    </submittedName>
</protein>
<feature type="chain" id="PRO_5043001291" evidence="8">
    <location>
        <begin position="33"/>
        <end position="307"/>
    </location>
</feature>
<dbReference type="EMBL" id="JBBNAG010000006">
    <property type="protein sequence ID" value="KAK9126076.1"/>
    <property type="molecule type" value="Genomic_DNA"/>
</dbReference>
<evidence type="ECO:0000256" key="5">
    <source>
        <dbReference type="ARBA" id="ARBA00022842"/>
    </source>
</evidence>
<evidence type="ECO:0000256" key="6">
    <source>
        <dbReference type="ARBA" id="ARBA00023229"/>
    </source>
</evidence>
<keyword evidence="6" id="KW-0414">Isoprene biosynthesis</keyword>
<keyword evidence="10" id="KW-1185">Reference proteome</keyword>
<comment type="cofactor">
    <cofactor evidence="1">
        <name>Mg(2+)</name>
        <dbReference type="ChEBI" id="CHEBI:18420"/>
    </cofactor>
</comment>
<dbReference type="InterPro" id="IPR033749">
    <property type="entry name" value="Polyprenyl_synt_CS"/>
</dbReference>
<dbReference type="GO" id="GO:0006744">
    <property type="term" value="P:ubiquinone biosynthetic process"/>
    <property type="evidence" value="ECO:0007669"/>
    <property type="project" value="TreeGrafter"/>
</dbReference>
<dbReference type="PROSITE" id="PS00444">
    <property type="entry name" value="POLYPRENYL_SYNTHASE_2"/>
    <property type="match status" value="1"/>
</dbReference>
<dbReference type="InterPro" id="IPR008949">
    <property type="entry name" value="Isoprenoid_synthase_dom_sf"/>
</dbReference>
<evidence type="ECO:0000313" key="10">
    <source>
        <dbReference type="Proteomes" id="UP001419268"/>
    </source>
</evidence>
<dbReference type="AlphaFoldDB" id="A0AAP0J4S2"/>
<name>A0AAP0J4S2_9MAGN</name>
<keyword evidence="8" id="KW-0732">Signal</keyword>
<evidence type="ECO:0000313" key="9">
    <source>
        <dbReference type="EMBL" id="KAK9126076.1"/>
    </source>
</evidence>
<dbReference type="PANTHER" id="PTHR12001:SF69">
    <property type="entry name" value="ALL TRANS-POLYPRENYL-DIPHOSPHATE SYNTHASE PDSS1"/>
    <property type="match status" value="1"/>
</dbReference>
<proteinExistence type="inferred from homology"/>
<dbReference type="PANTHER" id="PTHR12001">
    <property type="entry name" value="GERANYLGERANYL PYROPHOSPHATE SYNTHASE"/>
    <property type="match status" value="1"/>
</dbReference>
<dbReference type="GO" id="GO:0004659">
    <property type="term" value="F:prenyltransferase activity"/>
    <property type="evidence" value="ECO:0007669"/>
    <property type="project" value="InterPro"/>
</dbReference>
<evidence type="ECO:0000256" key="7">
    <source>
        <dbReference type="RuleBase" id="RU004466"/>
    </source>
</evidence>
<gene>
    <name evidence="9" type="ORF">Scep_014922</name>
</gene>
<accession>A0AAP0J4S2</accession>
<dbReference type="InterPro" id="IPR000092">
    <property type="entry name" value="Polyprenyl_synt"/>
</dbReference>
<sequence>MKFLLSVLAGDFLLSRACVALASLRNTEGVLARFTRCINEHLHLQVVSLLAKVVEHLVTGETMQMTSTSEQRFSMLAYDYGKNLGLAYQLIDDVLDFTGTTASLGKPSLLDIRHIKLVEVEKFSIQENLNCARELAASHGIYGEKHEQHRYKKGMEWKASKMLLPYKQLCSEKKRLYKLKQMMYQLAISNEVSKSQIKHACYWSFVIVALSQEVRSRLGTSNAEPRHIPWAEVRSRLGTSKAEPRHIPWARVRSRLGTSKAEPRQVPWARLRRYLGGSFGTSKVMPWHEQGRALARARHTLARVDKS</sequence>
<evidence type="ECO:0000256" key="8">
    <source>
        <dbReference type="SAM" id="SignalP"/>
    </source>
</evidence>
<keyword evidence="3 7" id="KW-0808">Transferase</keyword>
<comment type="similarity">
    <text evidence="2 7">Belongs to the FPP/GGPP synthase family.</text>
</comment>
<evidence type="ECO:0000256" key="3">
    <source>
        <dbReference type="ARBA" id="ARBA00022679"/>
    </source>
</evidence>
<dbReference type="Pfam" id="PF00348">
    <property type="entry name" value="polyprenyl_synt"/>
    <property type="match status" value="1"/>
</dbReference>
<comment type="caution">
    <text evidence="9">The sequence shown here is derived from an EMBL/GenBank/DDBJ whole genome shotgun (WGS) entry which is preliminary data.</text>
</comment>
<reference evidence="9 10" key="1">
    <citation type="submission" date="2024-01" db="EMBL/GenBank/DDBJ databases">
        <title>Genome assemblies of Stephania.</title>
        <authorList>
            <person name="Yang L."/>
        </authorList>
    </citation>
    <scope>NUCLEOTIDE SEQUENCE [LARGE SCALE GENOMIC DNA]</scope>
    <source>
        <strain evidence="9">JXDWG</strain>
        <tissue evidence="9">Leaf</tissue>
    </source>
</reference>
<dbReference type="Proteomes" id="UP001419268">
    <property type="component" value="Unassembled WGS sequence"/>
</dbReference>
<dbReference type="GO" id="GO:0008299">
    <property type="term" value="P:isoprenoid biosynthetic process"/>
    <property type="evidence" value="ECO:0007669"/>
    <property type="project" value="UniProtKB-KW"/>
</dbReference>
<keyword evidence="4" id="KW-0479">Metal-binding</keyword>
<evidence type="ECO:0000256" key="1">
    <source>
        <dbReference type="ARBA" id="ARBA00001946"/>
    </source>
</evidence>
<dbReference type="Gene3D" id="1.10.600.10">
    <property type="entry name" value="Farnesyl Diphosphate Synthase"/>
    <property type="match status" value="2"/>
</dbReference>
<dbReference type="SUPFAM" id="SSF48576">
    <property type="entry name" value="Terpenoid synthases"/>
    <property type="match status" value="1"/>
</dbReference>
<organism evidence="9 10">
    <name type="scientific">Stephania cephalantha</name>
    <dbReference type="NCBI Taxonomy" id="152367"/>
    <lineage>
        <taxon>Eukaryota</taxon>
        <taxon>Viridiplantae</taxon>
        <taxon>Streptophyta</taxon>
        <taxon>Embryophyta</taxon>
        <taxon>Tracheophyta</taxon>
        <taxon>Spermatophyta</taxon>
        <taxon>Magnoliopsida</taxon>
        <taxon>Ranunculales</taxon>
        <taxon>Menispermaceae</taxon>
        <taxon>Menispermoideae</taxon>
        <taxon>Cissampelideae</taxon>
        <taxon>Stephania</taxon>
    </lineage>
</organism>
<dbReference type="GO" id="GO:1990234">
    <property type="term" value="C:transferase complex"/>
    <property type="evidence" value="ECO:0007669"/>
    <property type="project" value="TreeGrafter"/>
</dbReference>
<evidence type="ECO:0000256" key="2">
    <source>
        <dbReference type="ARBA" id="ARBA00006706"/>
    </source>
</evidence>
<feature type="signal peptide" evidence="8">
    <location>
        <begin position="1"/>
        <end position="32"/>
    </location>
</feature>
<evidence type="ECO:0000256" key="4">
    <source>
        <dbReference type="ARBA" id="ARBA00022723"/>
    </source>
</evidence>